<dbReference type="InterPro" id="IPR009057">
    <property type="entry name" value="Homeodomain-like_sf"/>
</dbReference>
<dbReference type="RefSeq" id="WP_097575118.1">
    <property type="nucleotide sequence ID" value="NZ_NWQG01000113.1"/>
</dbReference>
<dbReference type="GO" id="GO:0003677">
    <property type="term" value="F:DNA binding"/>
    <property type="evidence" value="ECO:0007669"/>
    <property type="project" value="UniProtKB-KW"/>
</dbReference>
<keyword evidence="1" id="KW-0805">Transcription regulation</keyword>
<evidence type="ECO:0000256" key="3">
    <source>
        <dbReference type="ARBA" id="ARBA00023163"/>
    </source>
</evidence>
<protein>
    <submittedName>
        <fullName evidence="7">RpiR family transcriptional regulator</fullName>
    </submittedName>
</protein>
<reference evidence="7 8" key="1">
    <citation type="submission" date="2017-09" db="EMBL/GenBank/DDBJ databases">
        <title>Mesorhizobum sanjuanii sp. nov. isolated from nodules of Lotus tenuis in saline-alkaline lowlands of Flooding Pampa.</title>
        <authorList>
            <person name="Sannazzaro A.I."/>
            <person name="Torres Tejerizo G.A."/>
            <person name="Fontana F."/>
            <person name="Cumpa Velazquez L.M."/>
            <person name="Hansen L."/>
            <person name="Pistorio M."/>
            <person name="Estrella M.J."/>
        </authorList>
    </citation>
    <scope>NUCLEOTIDE SEQUENCE [LARGE SCALE GENOMIC DNA]</scope>
    <source>
        <strain evidence="7 8">BSA136</strain>
    </source>
</reference>
<keyword evidence="2" id="KW-0238">DNA-binding</keyword>
<evidence type="ECO:0000259" key="5">
    <source>
        <dbReference type="PROSITE" id="PS51071"/>
    </source>
</evidence>
<dbReference type="Pfam" id="PF01380">
    <property type="entry name" value="SIS"/>
    <property type="match status" value="1"/>
</dbReference>
<dbReference type="AlphaFoldDB" id="A0A2A6FD85"/>
<evidence type="ECO:0000313" key="7">
    <source>
        <dbReference type="EMBL" id="PDQ19703.1"/>
    </source>
</evidence>
<evidence type="ECO:0000256" key="2">
    <source>
        <dbReference type="ARBA" id="ARBA00023125"/>
    </source>
</evidence>
<dbReference type="PROSITE" id="PS51464">
    <property type="entry name" value="SIS"/>
    <property type="match status" value="1"/>
</dbReference>
<dbReference type="GO" id="GO:1901135">
    <property type="term" value="P:carbohydrate derivative metabolic process"/>
    <property type="evidence" value="ECO:0007669"/>
    <property type="project" value="InterPro"/>
</dbReference>
<dbReference type="EMBL" id="NWQG01000113">
    <property type="protein sequence ID" value="PDQ19703.1"/>
    <property type="molecule type" value="Genomic_DNA"/>
</dbReference>
<proteinExistence type="predicted"/>
<dbReference type="InterPro" id="IPR001347">
    <property type="entry name" value="SIS_dom"/>
</dbReference>
<organism evidence="7 8">
    <name type="scientific">Mesorhizobium sanjuanii</name>
    <dbReference type="NCBI Taxonomy" id="2037900"/>
    <lineage>
        <taxon>Bacteria</taxon>
        <taxon>Pseudomonadati</taxon>
        <taxon>Pseudomonadota</taxon>
        <taxon>Alphaproteobacteria</taxon>
        <taxon>Hyphomicrobiales</taxon>
        <taxon>Phyllobacteriaceae</taxon>
        <taxon>Mesorhizobium</taxon>
    </lineage>
</organism>
<dbReference type="CDD" id="cd05013">
    <property type="entry name" value="SIS_RpiR"/>
    <property type="match status" value="1"/>
</dbReference>
<feature type="domain" description="SIS" evidence="6">
    <location>
        <begin position="147"/>
        <end position="287"/>
    </location>
</feature>
<keyword evidence="3" id="KW-0804">Transcription</keyword>
<dbReference type="GO" id="GO:0097367">
    <property type="term" value="F:carbohydrate derivative binding"/>
    <property type="evidence" value="ECO:0007669"/>
    <property type="project" value="InterPro"/>
</dbReference>
<evidence type="ECO:0000259" key="6">
    <source>
        <dbReference type="PROSITE" id="PS51464"/>
    </source>
</evidence>
<dbReference type="InterPro" id="IPR047640">
    <property type="entry name" value="RpiR-like"/>
</dbReference>
<name>A0A2A6FD85_9HYPH</name>
<evidence type="ECO:0000313" key="8">
    <source>
        <dbReference type="Proteomes" id="UP000219182"/>
    </source>
</evidence>
<evidence type="ECO:0000256" key="4">
    <source>
        <dbReference type="SAM" id="MobiDB-lite"/>
    </source>
</evidence>
<dbReference type="Gene3D" id="1.10.10.10">
    <property type="entry name" value="Winged helix-like DNA-binding domain superfamily/Winged helix DNA-binding domain"/>
    <property type="match status" value="1"/>
</dbReference>
<gene>
    <name evidence="7" type="ORF">CN311_18130</name>
</gene>
<sequence>MARDQSQENHSLKPNDGAVIQGDKRNAQDIIGLIVDRQSEFSKTNRRIAHAILSEPHSFVEKPIEELTAWLDVSAPTVTRFSRMLGCDGLKDLKLKIMGSVRIGIRYLEPQTPPGSIAEVAERVSKRAQKTIADMHHNVDLERAQAVVDKISVCHTLYAFGSGGVSSWLIEEIQNRFFRLGIRVIPCNDHQMQFMLATSVERTDVVICCSLTGANSELEKAVSVAREYGAITIALTPSGTPLAAAVDELLPIDAPPDEDILSPASIRYAYMIAIDIISYGVAIARKNAGREKLRRLKQQLAIARDEAQTQPLCD</sequence>
<dbReference type="GO" id="GO:0003700">
    <property type="term" value="F:DNA-binding transcription factor activity"/>
    <property type="evidence" value="ECO:0007669"/>
    <property type="project" value="InterPro"/>
</dbReference>
<dbReference type="Pfam" id="PF01418">
    <property type="entry name" value="HTH_6"/>
    <property type="match status" value="1"/>
</dbReference>
<dbReference type="PROSITE" id="PS51071">
    <property type="entry name" value="HTH_RPIR"/>
    <property type="match status" value="1"/>
</dbReference>
<feature type="region of interest" description="Disordered" evidence="4">
    <location>
        <begin position="1"/>
        <end position="20"/>
    </location>
</feature>
<keyword evidence="8" id="KW-1185">Reference proteome</keyword>
<feature type="compositionally biased region" description="Basic and acidic residues" evidence="4">
    <location>
        <begin position="1"/>
        <end position="13"/>
    </location>
</feature>
<dbReference type="Proteomes" id="UP000219182">
    <property type="component" value="Unassembled WGS sequence"/>
</dbReference>
<dbReference type="SUPFAM" id="SSF46689">
    <property type="entry name" value="Homeodomain-like"/>
    <property type="match status" value="1"/>
</dbReference>
<dbReference type="InterPro" id="IPR046348">
    <property type="entry name" value="SIS_dom_sf"/>
</dbReference>
<dbReference type="Gene3D" id="3.40.50.10490">
    <property type="entry name" value="Glucose-6-phosphate isomerase like protein, domain 1"/>
    <property type="match status" value="1"/>
</dbReference>
<dbReference type="InterPro" id="IPR036388">
    <property type="entry name" value="WH-like_DNA-bd_sf"/>
</dbReference>
<dbReference type="InterPro" id="IPR035472">
    <property type="entry name" value="RpiR-like_SIS"/>
</dbReference>
<evidence type="ECO:0000256" key="1">
    <source>
        <dbReference type="ARBA" id="ARBA00023015"/>
    </source>
</evidence>
<comment type="caution">
    <text evidence="7">The sequence shown here is derived from an EMBL/GenBank/DDBJ whole genome shotgun (WGS) entry which is preliminary data.</text>
</comment>
<feature type="domain" description="HTH rpiR-type" evidence="5">
    <location>
        <begin position="28"/>
        <end position="104"/>
    </location>
</feature>
<dbReference type="PANTHER" id="PTHR30514">
    <property type="entry name" value="GLUCOKINASE"/>
    <property type="match status" value="1"/>
</dbReference>
<dbReference type="SUPFAM" id="SSF53697">
    <property type="entry name" value="SIS domain"/>
    <property type="match status" value="1"/>
</dbReference>
<dbReference type="InterPro" id="IPR000281">
    <property type="entry name" value="HTH_RpiR"/>
</dbReference>
<accession>A0A2A6FD85</accession>
<dbReference type="PANTHER" id="PTHR30514:SF1">
    <property type="entry name" value="HTH-TYPE TRANSCRIPTIONAL REGULATOR HEXR-RELATED"/>
    <property type="match status" value="1"/>
</dbReference>